<sequence>MLARRMKHGSKLVLPLILLAGVAFGQASPSRQMADAVIRRNPTPRWVYEEGTMLDGLTAEWKSSSDEKYFDYVKQTVDALITEDGTIKGFKSDAHSLDNLEMGRAALMLYRETKDKKYETVARFVRAQLDEQPRTPSGGFWHKAIYPNQMWLDGAFMAEPFYAMYAATFDDKAAWDDIAKQFLLMDEHLRDPKTGLMYHGWDESRKERWSDSKTGRSKEFWARAMGWYVMALVDVLEYFPKDHPKQATLVKDLNDCVVALEKVQDRKTGVWWDVLDKGSWDGNYVEASASSMFVYGMAKGARMGWVPKRYQASAVRGWAGIQREFVKTLPDGAISLTGIVAVSGLGGKPYRDGTYDYYINERTVADDLKGIGAFLMAGSEMERIR</sequence>
<dbReference type="KEGG" id="talb:FTW19_11420"/>
<dbReference type="PANTHER" id="PTHR33886">
    <property type="entry name" value="UNSATURATED RHAMNOGALACTURONAN HYDROLASE (EUROFUNG)"/>
    <property type="match status" value="1"/>
</dbReference>
<dbReference type="PANTHER" id="PTHR33886:SF8">
    <property type="entry name" value="UNSATURATED RHAMNOGALACTURONAN HYDROLASE (EUROFUNG)"/>
    <property type="match status" value="1"/>
</dbReference>
<gene>
    <name evidence="3" type="ORF">FTW19_11420</name>
</gene>
<evidence type="ECO:0000256" key="1">
    <source>
        <dbReference type="ARBA" id="ARBA00022801"/>
    </source>
</evidence>
<dbReference type="SUPFAM" id="SSF48208">
    <property type="entry name" value="Six-hairpin glycosidases"/>
    <property type="match status" value="1"/>
</dbReference>
<dbReference type="InterPro" id="IPR012341">
    <property type="entry name" value="6hp_glycosidase-like_sf"/>
</dbReference>
<feature type="chain" id="PRO_5022899447" evidence="2">
    <location>
        <begin position="26"/>
        <end position="385"/>
    </location>
</feature>
<proteinExistence type="predicted"/>
<protein>
    <submittedName>
        <fullName evidence="3">Glycoside hydrolase family 88 protein</fullName>
    </submittedName>
</protein>
<dbReference type="Pfam" id="PF07470">
    <property type="entry name" value="Glyco_hydro_88"/>
    <property type="match status" value="1"/>
</dbReference>
<dbReference type="GO" id="GO:0016787">
    <property type="term" value="F:hydrolase activity"/>
    <property type="evidence" value="ECO:0007669"/>
    <property type="project" value="UniProtKB-KW"/>
</dbReference>
<feature type="signal peptide" evidence="2">
    <location>
        <begin position="1"/>
        <end position="25"/>
    </location>
</feature>
<evidence type="ECO:0000313" key="3">
    <source>
        <dbReference type="EMBL" id="QEE28552.1"/>
    </source>
</evidence>
<dbReference type="InterPro" id="IPR010905">
    <property type="entry name" value="Glyco_hydro_88"/>
</dbReference>
<organism evidence="3 4">
    <name type="scientific">Terriglobus albidus</name>
    <dbReference type="NCBI Taxonomy" id="1592106"/>
    <lineage>
        <taxon>Bacteria</taxon>
        <taxon>Pseudomonadati</taxon>
        <taxon>Acidobacteriota</taxon>
        <taxon>Terriglobia</taxon>
        <taxon>Terriglobales</taxon>
        <taxon>Acidobacteriaceae</taxon>
        <taxon>Terriglobus</taxon>
    </lineage>
</organism>
<dbReference type="AlphaFoldDB" id="A0A5B9E8I9"/>
<keyword evidence="2" id="KW-0732">Signal</keyword>
<dbReference type="EMBL" id="CP042806">
    <property type="protein sequence ID" value="QEE28552.1"/>
    <property type="molecule type" value="Genomic_DNA"/>
</dbReference>
<dbReference type="Proteomes" id="UP000321820">
    <property type="component" value="Chromosome"/>
</dbReference>
<dbReference type="InterPro" id="IPR008928">
    <property type="entry name" value="6-hairpin_glycosidase_sf"/>
</dbReference>
<accession>A0A5B9E8I9</accession>
<dbReference type="InterPro" id="IPR052043">
    <property type="entry name" value="PolySaccharide_Degr_Enz"/>
</dbReference>
<reference evidence="3 4" key="1">
    <citation type="submission" date="2019-08" db="EMBL/GenBank/DDBJ databases">
        <title>Complete genome sequence of Terriglobus albidus strain ORNL.</title>
        <authorList>
            <person name="Podar M."/>
        </authorList>
    </citation>
    <scope>NUCLEOTIDE SEQUENCE [LARGE SCALE GENOMIC DNA]</scope>
    <source>
        <strain evidence="3 4">ORNL</strain>
    </source>
</reference>
<keyword evidence="1 3" id="KW-0378">Hydrolase</keyword>
<dbReference type="Gene3D" id="1.50.10.10">
    <property type="match status" value="1"/>
</dbReference>
<keyword evidence="4" id="KW-1185">Reference proteome</keyword>
<evidence type="ECO:0000313" key="4">
    <source>
        <dbReference type="Proteomes" id="UP000321820"/>
    </source>
</evidence>
<dbReference type="GO" id="GO:0005975">
    <property type="term" value="P:carbohydrate metabolic process"/>
    <property type="evidence" value="ECO:0007669"/>
    <property type="project" value="InterPro"/>
</dbReference>
<dbReference type="OrthoDB" id="6381507at2"/>
<evidence type="ECO:0000256" key="2">
    <source>
        <dbReference type="SAM" id="SignalP"/>
    </source>
</evidence>
<name>A0A5B9E8I9_9BACT</name>